<dbReference type="Gene3D" id="3.90.70.10">
    <property type="entry name" value="Cysteine proteinases"/>
    <property type="match status" value="1"/>
</dbReference>
<gene>
    <name evidence="9" type="primary">LOC115215785</name>
</gene>
<evidence type="ECO:0000256" key="3">
    <source>
        <dbReference type="ARBA" id="ARBA00022670"/>
    </source>
</evidence>
<dbReference type="InterPro" id="IPR000626">
    <property type="entry name" value="Ubiquitin-like_dom"/>
</dbReference>
<dbReference type="PANTHER" id="PTHR43982">
    <property type="entry name" value="UBIQUITIN CARBOXYL-TERMINAL HYDROLASE"/>
    <property type="match status" value="1"/>
</dbReference>
<comment type="catalytic activity">
    <reaction evidence="1 7">
        <text>Thiol-dependent hydrolysis of ester, thioester, amide, peptide and isopeptide bonds formed by the C-terminal Gly of ubiquitin (a 76-residue protein attached to proteins as an intracellular targeting signal).</text>
        <dbReference type="EC" id="3.4.19.12"/>
    </reaction>
</comment>
<keyword evidence="3 7" id="KW-0645">Protease</keyword>
<evidence type="ECO:0000256" key="7">
    <source>
        <dbReference type="RuleBase" id="RU366025"/>
    </source>
</evidence>
<dbReference type="InterPro" id="IPR018200">
    <property type="entry name" value="USP_CS"/>
</dbReference>
<dbReference type="FunFam" id="3.10.20.90:FF:000119">
    <property type="entry name" value="Ubiquitin carboxyl-terminal hydrolase 14"/>
    <property type="match status" value="1"/>
</dbReference>
<dbReference type="CDD" id="cd02657">
    <property type="entry name" value="Peptidase_C19A"/>
    <property type="match status" value="1"/>
</dbReference>
<comment type="similarity">
    <text evidence="2">Belongs to the peptidase C19 family. USP14/UBP6 subfamily.</text>
</comment>
<keyword evidence="6 7" id="KW-0788">Thiol protease</keyword>
<dbReference type="GO" id="GO:0004843">
    <property type="term" value="F:cysteine-type deubiquitinase activity"/>
    <property type="evidence" value="ECO:0007669"/>
    <property type="project" value="UniProtKB-UniRule"/>
</dbReference>
<evidence type="ECO:0000313" key="9">
    <source>
        <dbReference type="RefSeq" id="XP_029640944.1"/>
    </source>
</evidence>
<dbReference type="GO" id="GO:0070628">
    <property type="term" value="F:proteasome binding"/>
    <property type="evidence" value="ECO:0007669"/>
    <property type="project" value="TreeGrafter"/>
</dbReference>
<dbReference type="InterPro" id="IPR029071">
    <property type="entry name" value="Ubiquitin-like_domsf"/>
</dbReference>
<name>A0A6P7SRS8_9MOLL</name>
<dbReference type="SMART" id="SM00213">
    <property type="entry name" value="UBQ"/>
    <property type="match status" value="1"/>
</dbReference>
<reference evidence="9" key="1">
    <citation type="submission" date="2025-08" db="UniProtKB">
        <authorList>
            <consortium name="RefSeq"/>
        </authorList>
    </citation>
    <scope>IDENTIFICATION</scope>
</reference>
<sequence length="486" mass="55180">MPTYKVHVKWGKEKFNDIECDADETPIQFKAQLFALTGVQPSRQKVLTKGVILKDEDWGNVKLKDGITFLMMGSAEALPAEPTEKTVFLEDMNEQELATALELPPGLSNLGNTCYMNATLQCLRAIPELKECLKSHSRNRNTTPADSITRAMQDLFNLMNLQSTAISPLFFLNVLQMTFPRFAEKGEQGLFMQQDANECWTEVVRCLQQSLSQSMVDQPSEASEGSVASSSKKFIDLFMGGEFEVVMKCSEMTDEDVSKSVEKFYQLSCFIEKEVRYMQAGLKSGLEETITKFSPSLGRDAQYTKSSKISRLPGYLSIQFVRFFYKEKESINAKILKDVKFPLNLDVYDLCTEELQKKLVPTRDKYKIMEDRKAEEQSKAKYDKEYAKALEARKLKTEAYSFSGDEGSNNSGFYELKAVLTHKGRSSSSGHYVAWIRKKGDEWIMFDDDKVSPILSEDILKLSGGGDWHCAYVLLYGPRPLQLEEK</sequence>
<keyword evidence="4 7" id="KW-0833">Ubl conjugation pathway</keyword>
<evidence type="ECO:0000256" key="2">
    <source>
        <dbReference type="ARBA" id="ARBA00008739"/>
    </source>
</evidence>
<dbReference type="PROSITE" id="PS50235">
    <property type="entry name" value="USP_3"/>
    <property type="match status" value="1"/>
</dbReference>
<evidence type="ECO:0000313" key="8">
    <source>
        <dbReference type="Proteomes" id="UP000515154"/>
    </source>
</evidence>
<proteinExistence type="inferred from homology"/>
<dbReference type="GO" id="GO:0016579">
    <property type="term" value="P:protein deubiquitination"/>
    <property type="evidence" value="ECO:0007669"/>
    <property type="project" value="InterPro"/>
</dbReference>
<dbReference type="PANTHER" id="PTHR43982:SF1">
    <property type="entry name" value="UBIQUITIN CARBOXYL-TERMINAL HYDROLASE 14"/>
    <property type="match status" value="1"/>
</dbReference>
<dbReference type="FunFam" id="3.90.70.10:FF:000032">
    <property type="entry name" value="Ubiquitin carboxyl-terminal hydrolase 14"/>
    <property type="match status" value="1"/>
</dbReference>
<dbReference type="Pfam" id="PF00443">
    <property type="entry name" value="UCH"/>
    <property type="match status" value="1"/>
</dbReference>
<dbReference type="InterPro" id="IPR038765">
    <property type="entry name" value="Papain-like_cys_pep_sf"/>
</dbReference>
<evidence type="ECO:0000256" key="1">
    <source>
        <dbReference type="ARBA" id="ARBA00000707"/>
    </source>
</evidence>
<keyword evidence="5 7" id="KW-0378">Hydrolase</keyword>
<dbReference type="AlphaFoldDB" id="A0A6P7SRS8"/>
<protein>
    <recommendedName>
        <fullName evidence="7">Ubiquitin carboxyl-terminal hydrolase</fullName>
        <ecNumber evidence="7">3.4.19.12</ecNumber>
    </recommendedName>
</protein>
<dbReference type="GO" id="GO:0061136">
    <property type="term" value="P:regulation of proteasomal protein catabolic process"/>
    <property type="evidence" value="ECO:0007669"/>
    <property type="project" value="TreeGrafter"/>
</dbReference>
<dbReference type="PROSITE" id="PS50053">
    <property type="entry name" value="UBIQUITIN_2"/>
    <property type="match status" value="1"/>
</dbReference>
<dbReference type="KEGG" id="osn:115215785"/>
<accession>A0A6P7SRS8</accession>
<dbReference type="SUPFAM" id="SSF54236">
    <property type="entry name" value="Ubiquitin-like"/>
    <property type="match status" value="1"/>
</dbReference>
<dbReference type="InterPro" id="IPR001394">
    <property type="entry name" value="Peptidase_C19_UCH"/>
</dbReference>
<organism evidence="8 9">
    <name type="scientific">Octopus sinensis</name>
    <name type="common">East Asian common octopus</name>
    <dbReference type="NCBI Taxonomy" id="2607531"/>
    <lineage>
        <taxon>Eukaryota</taxon>
        <taxon>Metazoa</taxon>
        <taxon>Spiralia</taxon>
        <taxon>Lophotrochozoa</taxon>
        <taxon>Mollusca</taxon>
        <taxon>Cephalopoda</taxon>
        <taxon>Coleoidea</taxon>
        <taxon>Octopodiformes</taxon>
        <taxon>Octopoda</taxon>
        <taxon>Incirrata</taxon>
        <taxon>Octopodidae</taxon>
        <taxon>Octopus</taxon>
    </lineage>
</organism>
<dbReference type="Proteomes" id="UP000515154">
    <property type="component" value="Linkage group LG9"/>
</dbReference>
<keyword evidence="8" id="KW-1185">Reference proteome</keyword>
<dbReference type="GO" id="GO:0043161">
    <property type="term" value="P:proteasome-mediated ubiquitin-dependent protein catabolic process"/>
    <property type="evidence" value="ECO:0007669"/>
    <property type="project" value="InterPro"/>
</dbReference>
<evidence type="ECO:0000256" key="6">
    <source>
        <dbReference type="ARBA" id="ARBA00022807"/>
    </source>
</evidence>
<dbReference type="PROSITE" id="PS00972">
    <property type="entry name" value="USP_1"/>
    <property type="match status" value="1"/>
</dbReference>
<dbReference type="RefSeq" id="XP_029640944.1">
    <property type="nucleotide sequence ID" value="XM_029785084.2"/>
</dbReference>
<dbReference type="SUPFAM" id="SSF54001">
    <property type="entry name" value="Cysteine proteinases"/>
    <property type="match status" value="1"/>
</dbReference>
<dbReference type="EC" id="3.4.19.12" evidence="7"/>
<evidence type="ECO:0000256" key="5">
    <source>
        <dbReference type="ARBA" id="ARBA00022801"/>
    </source>
</evidence>
<evidence type="ECO:0000256" key="4">
    <source>
        <dbReference type="ARBA" id="ARBA00022786"/>
    </source>
</evidence>
<dbReference type="InterPro" id="IPR028889">
    <property type="entry name" value="USP"/>
</dbReference>
<dbReference type="Gene3D" id="3.10.20.90">
    <property type="entry name" value="Phosphatidylinositol 3-kinase Catalytic Subunit, Chain A, domain 1"/>
    <property type="match status" value="1"/>
</dbReference>
<dbReference type="InterPro" id="IPR044635">
    <property type="entry name" value="UBP14-like"/>
</dbReference>
<dbReference type="CDD" id="cd16104">
    <property type="entry name" value="Ubl_USP14_like"/>
    <property type="match status" value="1"/>
</dbReference>
<dbReference type="PROSITE" id="PS00973">
    <property type="entry name" value="USP_2"/>
    <property type="match status" value="1"/>
</dbReference>